<dbReference type="OrthoDB" id="4144896at2"/>
<protein>
    <recommendedName>
        <fullName evidence="3">Toxin</fullName>
    </recommendedName>
</protein>
<accession>A0A2V4NCM6</accession>
<keyword evidence="2" id="KW-1185">Reference proteome</keyword>
<reference evidence="1 2" key="1">
    <citation type="submission" date="2018-03" db="EMBL/GenBank/DDBJ databases">
        <title>Bioinformatic expansion and discovery of thiopeptide antibiotics.</title>
        <authorList>
            <person name="Schwalen C.J."/>
            <person name="Hudson G.A."/>
            <person name="Mitchell D.A."/>
        </authorList>
    </citation>
    <scope>NUCLEOTIDE SEQUENCE [LARGE SCALE GENOMIC DNA]</scope>
    <source>
        <strain evidence="1 2">ATCC 21389</strain>
    </source>
</reference>
<dbReference type="AlphaFoldDB" id="A0A2V4NCM6"/>
<organism evidence="1 2">
    <name type="scientific">Streptomyces tateyamensis</name>
    <dbReference type="NCBI Taxonomy" id="565073"/>
    <lineage>
        <taxon>Bacteria</taxon>
        <taxon>Bacillati</taxon>
        <taxon>Actinomycetota</taxon>
        <taxon>Actinomycetes</taxon>
        <taxon>Kitasatosporales</taxon>
        <taxon>Streptomycetaceae</taxon>
        <taxon>Streptomyces</taxon>
    </lineage>
</organism>
<name>A0A2V4NCM6_9ACTN</name>
<dbReference type="RefSeq" id="WP_110671450.1">
    <property type="nucleotide sequence ID" value="NZ_PYBW01000080.1"/>
</dbReference>
<evidence type="ECO:0000313" key="1">
    <source>
        <dbReference type="EMBL" id="PYC76895.1"/>
    </source>
</evidence>
<dbReference type="EMBL" id="PYBW01000080">
    <property type="protein sequence ID" value="PYC76895.1"/>
    <property type="molecule type" value="Genomic_DNA"/>
</dbReference>
<dbReference type="Proteomes" id="UP000248039">
    <property type="component" value="Unassembled WGS sequence"/>
</dbReference>
<sequence>MRWRKRPRSELTALVERIAVPRPFQLAEFCAGVAAERGRPLRLVPLANAAGRDLPCGLWLGLDEVDLVFYEAGAAPILKTQIVLHEISHMLLDHTAPEAATPAERAEPAARALADRAATDAELGLRTDRVLALLARSGYSSRQEADAESLATLLLERATRAGADAPAGQVLARLDDAFGHPVRRS</sequence>
<comment type="caution">
    <text evidence="1">The sequence shown here is derived from an EMBL/GenBank/DDBJ whole genome shotgun (WGS) entry which is preliminary data.</text>
</comment>
<proteinExistence type="predicted"/>
<evidence type="ECO:0000313" key="2">
    <source>
        <dbReference type="Proteomes" id="UP000248039"/>
    </source>
</evidence>
<evidence type="ECO:0008006" key="3">
    <source>
        <dbReference type="Google" id="ProtNLM"/>
    </source>
</evidence>
<gene>
    <name evidence="1" type="ORF">C7C46_21125</name>
</gene>